<accession>A0CKX4</accession>
<sequence length="134" mass="15380">MNPNPIQFNPPRSTITSQVPQPGPNIANNSGFNTIQNKNMFPIANLIPAPSNMPIQGINQMQMPNQAQNNMPIQGINLIQMPNQAQNPIFKTQDLNQKEKDREKEEIIKQLNIVVQEAKERQDQIKQHYQKHYD</sequence>
<dbReference type="OMA" id="MPIQGIN"/>
<feature type="region of interest" description="Disordered" evidence="1">
    <location>
        <begin position="1"/>
        <end position="23"/>
    </location>
</feature>
<name>A0CKX4_PARTE</name>
<dbReference type="HOGENOM" id="CLU_1900273_0_0_1"/>
<dbReference type="RefSeq" id="XP_001438838.1">
    <property type="nucleotide sequence ID" value="XM_001438801.2"/>
</dbReference>
<evidence type="ECO:0000313" key="3">
    <source>
        <dbReference type="Proteomes" id="UP000000600"/>
    </source>
</evidence>
<dbReference type="GeneID" id="5024623"/>
<dbReference type="InParanoid" id="A0CKX4"/>
<dbReference type="Proteomes" id="UP000000600">
    <property type="component" value="Unassembled WGS sequence"/>
</dbReference>
<dbReference type="EMBL" id="CT868097">
    <property type="protein sequence ID" value="CAK71441.1"/>
    <property type="molecule type" value="Genomic_DNA"/>
</dbReference>
<evidence type="ECO:0000256" key="1">
    <source>
        <dbReference type="SAM" id="MobiDB-lite"/>
    </source>
</evidence>
<reference evidence="2 3" key="1">
    <citation type="journal article" date="2006" name="Nature">
        <title>Global trends of whole-genome duplications revealed by the ciliate Paramecium tetraurelia.</title>
        <authorList>
            <consortium name="Genoscope"/>
            <person name="Aury J.-M."/>
            <person name="Jaillon O."/>
            <person name="Duret L."/>
            <person name="Noel B."/>
            <person name="Jubin C."/>
            <person name="Porcel B.M."/>
            <person name="Segurens B."/>
            <person name="Daubin V."/>
            <person name="Anthouard V."/>
            <person name="Aiach N."/>
            <person name="Arnaiz O."/>
            <person name="Billaut A."/>
            <person name="Beisson J."/>
            <person name="Blanc I."/>
            <person name="Bouhouche K."/>
            <person name="Camara F."/>
            <person name="Duharcourt S."/>
            <person name="Guigo R."/>
            <person name="Gogendeau D."/>
            <person name="Katinka M."/>
            <person name="Keller A.-M."/>
            <person name="Kissmehl R."/>
            <person name="Klotz C."/>
            <person name="Koll F."/>
            <person name="Le Moue A."/>
            <person name="Lepere C."/>
            <person name="Malinsky S."/>
            <person name="Nowacki M."/>
            <person name="Nowak J.K."/>
            <person name="Plattner H."/>
            <person name="Poulain J."/>
            <person name="Ruiz F."/>
            <person name="Serrano V."/>
            <person name="Zagulski M."/>
            <person name="Dessen P."/>
            <person name="Betermier M."/>
            <person name="Weissenbach J."/>
            <person name="Scarpelli C."/>
            <person name="Schachter V."/>
            <person name="Sperling L."/>
            <person name="Meyer E."/>
            <person name="Cohen J."/>
            <person name="Wincker P."/>
        </authorList>
    </citation>
    <scope>NUCLEOTIDE SEQUENCE [LARGE SCALE GENOMIC DNA]</scope>
    <source>
        <strain evidence="2 3">Stock d4-2</strain>
    </source>
</reference>
<evidence type="ECO:0000313" key="2">
    <source>
        <dbReference type="EMBL" id="CAK71441.1"/>
    </source>
</evidence>
<protein>
    <submittedName>
        <fullName evidence="2">Uncharacterized protein</fullName>
    </submittedName>
</protein>
<dbReference type="AlphaFoldDB" id="A0CKX4"/>
<gene>
    <name evidence="2" type="ORF">GSPATT00007988001</name>
</gene>
<dbReference type="OrthoDB" id="10487313at2759"/>
<dbReference type="KEGG" id="ptm:GSPATT00007988001"/>
<organism evidence="2 3">
    <name type="scientific">Paramecium tetraurelia</name>
    <dbReference type="NCBI Taxonomy" id="5888"/>
    <lineage>
        <taxon>Eukaryota</taxon>
        <taxon>Sar</taxon>
        <taxon>Alveolata</taxon>
        <taxon>Ciliophora</taxon>
        <taxon>Intramacronucleata</taxon>
        <taxon>Oligohymenophorea</taxon>
        <taxon>Peniculida</taxon>
        <taxon>Parameciidae</taxon>
        <taxon>Paramecium</taxon>
    </lineage>
</organism>
<proteinExistence type="predicted"/>
<keyword evidence="3" id="KW-1185">Reference proteome</keyword>